<evidence type="ECO:0000256" key="4">
    <source>
        <dbReference type="RuleBase" id="RU003357"/>
    </source>
</evidence>
<evidence type="ECO:0000313" key="9">
    <source>
        <dbReference type="Proteomes" id="UP000626370"/>
    </source>
</evidence>
<dbReference type="RefSeq" id="WP_189379439.1">
    <property type="nucleotide sequence ID" value="NZ_BNAH01000017.1"/>
</dbReference>
<evidence type="ECO:0000313" key="8">
    <source>
        <dbReference type="EMBL" id="GHF01501.1"/>
    </source>
</evidence>
<feature type="domain" description="TonB-dependent receptor plug" evidence="7">
    <location>
        <begin position="68"/>
        <end position="172"/>
    </location>
</feature>
<comment type="caution">
    <text evidence="8">The sequence shown here is derived from an EMBL/GenBank/DDBJ whole genome shotgun (WGS) entry which is preliminary data.</text>
</comment>
<comment type="similarity">
    <text evidence="4">Belongs to the TonB-dependent receptor family.</text>
</comment>
<dbReference type="SUPFAM" id="SSF56935">
    <property type="entry name" value="Porins"/>
    <property type="match status" value="1"/>
</dbReference>
<dbReference type="Gene3D" id="2.170.130.10">
    <property type="entry name" value="TonB-dependent receptor, plug domain"/>
    <property type="match status" value="1"/>
</dbReference>
<dbReference type="InterPro" id="IPR000531">
    <property type="entry name" value="Beta-barrel_TonB"/>
</dbReference>
<keyword evidence="4" id="KW-0798">TonB box</keyword>
<gene>
    <name evidence="8" type="ORF">GCM10011501_33770</name>
</gene>
<evidence type="ECO:0008006" key="10">
    <source>
        <dbReference type="Google" id="ProtNLM"/>
    </source>
</evidence>
<dbReference type="InterPro" id="IPR012910">
    <property type="entry name" value="Plug_dom"/>
</dbReference>
<evidence type="ECO:0000259" key="6">
    <source>
        <dbReference type="Pfam" id="PF00593"/>
    </source>
</evidence>
<evidence type="ECO:0000256" key="5">
    <source>
        <dbReference type="SAM" id="SignalP"/>
    </source>
</evidence>
<dbReference type="PANTHER" id="PTHR40980">
    <property type="entry name" value="PLUG DOMAIN-CONTAINING PROTEIN"/>
    <property type="match status" value="1"/>
</dbReference>
<dbReference type="NCBIfam" id="TIGR01782">
    <property type="entry name" value="TonB-Xanth-Caul"/>
    <property type="match status" value="1"/>
</dbReference>
<keyword evidence="5" id="KW-0732">Signal</keyword>
<keyword evidence="2 4" id="KW-0472">Membrane</keyword>
<keyword evidence="3" id="KW-0998">Cell outer membrane</keyword>
<dbReference type="Gene3D" id="2.40.170.20">
    <property type="entry name" value="TonB-dependent receptor, beta-barrel domain"/>
    <property type="match status" value="1"/>
</dbReference>
<dbReference type="PANTHER" id="PTHR40980:SF3">
    <property type="entry name" value="TONB-DEPENDENT RECEPTOR-LIKE BETA-BARREL DOMAIN-CONTAINING PROTEIN"/>
    <property type="match status" value="1"/>
</dbReference>
<dbReference type="InterPro" id="IPR037066">
    <property type="entry name" value="Plug_dom_sf"/>
</dbReference>
<comment type="subcellular location">
    <subcellularLocation>
        <location evidence="1 4">Cell outer membrane</location>
    </subcellularLocation>
</comment>
<dbReference type="Pfam" id="PF07715">
    <property type="entry name" value="Plug"/>
    <property type="match status" value="1"/>
</dbReference>
<organism evidence="8 9">
    <name type="scientific">Thalassotalea profundi</name>
    <dbReference type="NCBI Taxonomy" id="2036687"/>
    <lineage>
        <taxon>Bacteria</taxon>
        <taxon>Pseudomonadati</taxon>
        <taxon>Pseudomonadota</taxon>
        <taxon>Gammaproteobacteria</taxon>
        <taxon>Alteromonadales</taxon>
        <taxon>Colwelliaceae</taxon>
        <taxon>Thalassotalea</taxon>
    </lineage>
</organism>
<proteinExistence type="inferred from homology"/>
<name>A0ABQ3J511_9GAMM</name>
<dbReference type="InterPro" id="IPR010104">
    <property type="entry name" value="TonB_rcpt_bac"/>
</dbReference>
<feature type="chain" id="PRO_5047438789" description="TonB-dependent receptor" evidence="5">
    <location>
        <begin position="29"/>
        <end position="1097"/>
    </location>
</feature>
<dbReference type="Proteomes" id="UP000626370">
    <property type="component" value="Unassembled WGS sequence"/>
</dbReference>
<protein>
    <recommendedName>
        <fullName evidence="10">TonB-dependent receptor</fullName>
    </recommendedName>
</protein>
<reference evidence="9" key="1">
    <citation type="journal article" date="2019" name="Int. J. Syst. Evol. Microbiol.">
        <title>The Global Catalogue of Microorganisms (GCM) 10K type strain sequencing project: providing services to taxonomists for standard genome sequencing and annotation.</title>
        <authorList>
            <consortium name="The Broad Institute Genomics Platform"/>
            <consortium name="The Broad Institute Genome Sequencing Center for Infectious Disease"/>
            <person name="Wu L."/>
            <person name="Ma J."/>
        </authorList>
    </citation>
    <scope>NUCLEOTIDE SEQUENCE [LARGE SCALE GENOMIC DNA]</scope>
    <source>
        <strain evidence="9">CGMCC 1.15922</strain>
    </source>
</reference>
<evidence type="ECO:0000259" key="7">
    <source>
        <dbReference type="Pfam" id="PF07715"/>
    </source>
</evidence>
<sequence length="1097" mass="121573">MSSKFERKRLVIAISAAISCSLSTTAIAQETETAETKADDVTEVIEVRGMRQSIQSGQLLKQYADTVKDVITATDIGALPDKSVTEALQRVPGVTIERFASSSDPKHYADEGTGVLVRGLDRVRSEINGRDAFSANPYGGLSYEDFPAELLGAVEVVKNQTADLISGGIAGTVNLITRKPFDSDKRLFSFNAKANYADFREETTPSFSALFSDNWETDAGKFGVLVAASKSEYQTRGDGVGLGNFHSRGPSDKFSYDEWGTATPGVVPGQYSNPCVPGDTGWRSCEGMGYEDTVQYTDADSAAYTPLYEGTAISDQPEGVTYYTPAAIHMSTAENDRKRQGITASLQWQSTDERITATLEHINSKASLEYRENQIGQAAQGFVSDLRSSHDWIDGGEGYERTFDDNGFLTSGVALGTHTGVPLMYRSRWNYNENTVEDTSFNLIFKPNERLVLAFDYQNIDSEQVVHNYSMAGQTRGGHVANVSPYYLDLTGSRPTIEYLSDNILTPGYAPDADGNPIMTEPNLFLASGMEQEEYNTAKSDSFQFDVSYELDGVMTVVKGGFYHSDKDLTVRDTNYEGWSAIGTPWVEADRIAAGAINRPELFEQVDFSDFYNGDVLLGGVNNFLFPRMDLVKDYANSLRQGCQDGWHNATLSAANGGVCTGTYVPYADKPNRVEGPFAAHNISSINEKRTEFYIRGDFDFLDHDIPLKGNIGLRYVKYDLESTGALVQPLISSRGDEGTSRNEVMQRDHKALYDLANGDSLLTTVNGTDYTTVLPSLNLNYGLTEEVVIRFGASKGLYYPSLLDTRNLTVMSLDYTTRLQDPSLPQSDETNPIIALDNMNLTALASNPYLEPEESINLDLTTEWYFADAGFLTVGLFHKKLDNIIRNKRFDLDVEFNGENYDVAAYGPDNTGSGTIRGIEFSYSQFYDMLPGAWGGLGLQFNFTYIDQSGLEDPNDVGEGTLGFKEDGSRVDDNRHSFRAFSGLPLQGYSDKNMNIVGMYEYENISFRLAYTWRSEYLLTLRESEEYAPAYSEASGMMDASFYYTINENWKIGIEGSNLLNDDTKTQYQMNQEGLKTDALSFTTDRRYALSVRATF</sequence>
<dbReference type="PROSITE" id="PS51257">
    <property type="entry name" value="PROKAR_LIPOPROTEIN"/>
    <property type="match status" value="1"/>
</dbReference>
<evidence type="ECO:0000256" key="2">
    <source>
        <dbReference type="ARBA" id="ARBA00023136"/>
    </source>
</evidence>
<feature type="signal peptide" evidence="5">
    <location>
        <begin position="1"/>
        <end position="28"/>
    </location>
</feature>
<dbReference type="EMBL" id="BNAH01000017">
    <property type="protein sequence ID" value="GHF01501.1"/>
    <property type="molecule type" value="Genomic_DNA"/>
</dbReference>
<accession>A0ABQ3J511</accession>
<keyword evidence="9" id="KW-1185">Reference proteome</keyword>
<feature type="domain" description="TonB-dependent receptor-like beta-barrel" evidence="6">
    <location>
        <begin position="523"/>
        <end position="1060"/>
    </location>
</feature>
<dbReference type="Pfam" id="PF00593">
    <property type="entry name" value="TonB_dep_Rec_b-barrel"/>
    <property type="match status" value="1"/>
</dbReference>
<dbReference type="InterPro" id="IPR036942">
    <property type="entry name" value="Beta-barrel_TonB_sf"/>
</dbReference>
<evidence type="ECO:0000256" key="3">
    <source>
        <dbReference type="ARBA" id="ARBA00023237"/>
    </source>
</evidence>
<evidence type="ECO:0000256" key="1">
    <source>
        <dbReference type="ARBA" id="ARBA00004442"/>
    </source>
</evidence>